<accession>A0A1M6A5E7</accession>
<evidence type="ECO:0000313" key="3">
    <source>
        <dbReference type="Proteomes" id="UP000184226"/>
    </source>
</evidence>
<dbReference type="AlphaFoldDB" id="A0A1M6A5E7"/>
<organism evidence="2 3">
    <name type="scientific">Pollutimonas bauzanensis</name>
    <dbReference type="NCBI Taxonomy" id="658167"/>
    <lineage>
        <taxon>Bacteria</taxon>
        <taxon>Pseudomonadati</taxon>
        <taxon>Pseudomonadota</taxon>
        <taxon>Betaproteobacteria</taxon>
        <taxon>Burkholderiales</taxon>
        <taxon>Alcaligenaceae</taxon>
        <taxon>Pollutimonas</taxon>
    </lineage>
</organism>
<dbReference type="InterPro" id="IPR029058">
    <property type="entry name" value="AB_hydrolase_fold"/>
</dbReference>
<dbReference type="Proteomes" id="UP000184226">
    <property type="component" value="Unassembled WGS sequence"/>
</dbReference>
<evidence type="ECO:0000313" key="2">
    <source>
        <dbReference type="EMBL" id="SHI31657.1"/>
    </source>
</evidence>
<dbReference type="Gene3D" id="3.40.50.1820">
    <property type="entry name" value="alpha/beta hydrolase"/>
    <property type="match status" value="1"/>
</dbReference>
<dbReference type="OrthoDB" id="9793083at2"/>
<keyword evidence="3" id="KW-1185">Reference proteome</keyword>
<dbReference type="InterPro" id="IPR050471">
    <property type="entry name" value="AB_hydrolase"/>
</dbReference>
<reference evidence="2 3" key="1">
    <citation type="submission" date="2016-11" db="EMBL/GenBank/DDBJ databases">
        <authorList>
            <person name="Jaros S."/>
            <person name="Januszkiewicz K."/>
            <person name="Wedrychowicz H."/>
        </authorList>
    </citation>
    <scope>NUCLEOTIDE SEQUENCE [LARGE SCALE GENOMIC DNA]</scope>
    <source>
        <strain evidence="2 3">CGMCC 1.10190</strain>
    </source>
</reference>
<protein>
    <submittedName>
        <fullName evidence="2">3-oxoadipate enol-lactonase</fullName>
    </submittedName>
</protein>
<sequence length="277" mass="29385">MAAAYGAGPEYGTADVGNGASIYYQHYKRGPKGLCVVLLHSLAMDHRFWRLVAPEIAKHVSVVCIDVRGHGASAKPQGPYSIALFAQDVKQVVQTLGYGKVIVGGASMGGCIALQFAIDYPELTAALALIDTTAWYGPDAPRDWQGRAQKARAEGLASLVKFQTTRWFSDAFLAQRPDLVQECIDAFLSNDIDAYAATCHAMGGFNAQEQAKNVASPTAVIVGEEDYAAPVDMARRLHESIAGSTLTIIPAARHLTPLETPGVIIAALSGLLADAAE</sequence>
<dbReference type="RefSeq" id="WP_073109430.1">
    <property type="nucleotide sequence ID" value="NZ_FQXE01000021.1"/>
</dbReference>
<dbReference type="STRING" id="658167.SAMN04488135_12121"/>
<dbReference type="PANTHER" id="PTHR43433">
    <property type="entry name" value="HYDROLASE, ALPHA/BETA FOLD FAMILY PROTEIN"/>
    <property type="match status" value="1"/>
</dbReference>
<name>A0A1M6A5E7_9BURK</name>
<dbReference type="PRINTS" id="PR00111">
    <property type="entry name" value="ABHYDROLASE"/>
</dbReference>
<proteinExistence type="predicted"/>
<dbReference type="PANTHER" id="PTHR43433:SF1">
    <property type="entry name" value="BLL5160 PROTEIN"/>
    <property type="match status" value="1"/>
</dbReference>
<dbReference type="SUPFAM" id="SSF53474">
    <property type="entry name" value="alpha/beta-Hydrolases"/>
    <property type="match status" value="1"/>
</dbReference>
<dbReference type="EMBL" id="FQXE01000021">
    <property type="protein sequence ID" value="SHI31657.1"/>
    <property type="molecule type" value="Genomic_DNA"/>
</dbReference>
<dbReference type="InterPro" id="IPR000073">
    <property type="entry name" value="AB_hydrolase_1"/>
</dbReference>
<evidence type="ECO:0000259" key="1">
    <source>
        <dbReference type="Pfam" id="PF00561"/>
    </source>
</evidence>
<gene>
    <name evidence="2" type="ORF">SAMN04488135_12121</name>
</gene>
<dbReference type="Pfam" id="PF00561">
    <property type="entry name" value="Abhydrolase_1"/>
    <property type="match status" value="1"/>
</dbReference>
<feature type="domain" description="AB hydrolase-1" evidence="1">
    <location>
        <begin position="36"/>
        <end position="259"/>
    </location>
</feature>